<dbReference type="Proteomes" id="UP000735302">
    <property type="component" value="Unassembled WGS sequence"/>
</dbReference>
<protein>
    <recommendedName>
        <fullName evidence="3">Apple domain-containing protein</fullName>
    </recommendedName>
</protein>
<keyword evidence="2" id="KW-1185">Reference proteome</keyword>
<proteinExistence type="predicted"/>
<dbReference type="EMBL" id="BLXT01007780">
    <property type="protein sequence ID" value="GFO42284.1"/>
    <property type="molecule type" value="Genomic_DNA"/>
</dbReference>
<evidence type="ECO:0000313" key="2">
    <source>
        <dbReference type="Proteomes" id="UP000735302"/>
    </source>
</evidence>
<evidence type="ECO:0000313" key="1">
    <source>
        <dbReference type="EMBL" id="GFO42284.1"/>
    </source>
</evidence>
<dbReference type="AlphaFoldDB" id="A0AAV4DDS8"/>
<organism evidence="1 2">
    <name type="scientific">Plakobranchus ocellatus</name>
    <dbReference type="NCBI Taxonomy" id="259542"/>
    <lineage>
        <taxon>Eukaryota</taxon>
        <taxon>Metazoa</taxon>
        <taxon>Spiralia</taxon>
        <taxon>Lophotrochozoa</taxon>
        <taxon>Mollusca</taxon>
        <taxon>Gastropoda</taxon>
        <taxon>Heterobranchia</taxon>
        <taxon>Euthyneura</taxon>
        <taxon>Panpulmonata</taxon>
        <taxon>Sacoglossa</taxon>
        <taxon>Placobranchoidea</taxon>
        <taxon>Plakobranchidae</taxon>
        <taxon>Plakobranchus</taxon>
    </lineage>
</organism>
<accession>A0AAV4DDS8</accession>
<evidence type="ECO:0008006" key="3">
    <source>
        <dbReference type="Google" id="ProtNLM"/>
    </source>
</evidence>
<sequence length="92" mass="10638">MFVTGCQSNYTVDHVDDEITVYRLPSNLEECQSGCTQYRVKTLQTPQTLLFASSTFLGIWNCFRQRKINAKRFSIHISQYPKEFDSNTTTTS</sequence>
<name>A0AAV4DDS8_9GAST</name>
<reference evidence="1 2" key="1">
    <citation type="journal article" date="2021" name="Elife">
        <title>Chloroplast acquisition without the gene transfer in kleptoplastic sea slugs, Plakobranchus ocellatus.</title>
        <authorList>
            <person name="Maeda T."/>
            <person name="Takahashi S."/>
            <person name="Yoshida T."/>
            <person name="Shimamura S."/>
            <person name="Takaki Y."/>
            <person name="Nagai Y."/>
            <person name="Toyoda A."/>
            <person name="Suzuki Y."/>
            <person name="Arimoto A."/>
            <person name="Ishii H."/>
            <person name="Satoh N."/>
            <person name="Nishiyama T."/>
            <person name="Hasebe M."/>
            <person name="Maruyama T."/>
            <person name="Minagawa J."/>
            <person name="Obokata J."/>
            <person name="Shigenobu S."/>
        </authorList>
    </citation>
    <scope>NUCLEOTIDE SEQUENCE [LARGE SCALE GENOMIC DNA]</scope>
</reference>
<comment type="caution">
    <text evidence="1">The sequence shown here is derived from an EMBL/GenBank/DDBJ whole genome shotgun (WGS) entry which is preliminary data.</text>
</comment>
<gene>
    <name evidence="1" type="ORF">PoB_006878900</name>
</gene>